<dbReference type="GO" id="GO:0009451">
    <property type="term" value="P:RNA modification"/>
    <property type="evidence" value="ECO:0007669"/>
    <property type="project" value="InterPro"/>
</dbReference>
<dbReference type="PANTHER" id="PTHR47926">
    <property type="entry name" value="PENTATRICOPEPTIDE REPEAT-CONTAINING PROTEIN"/>
    <property type="match status" value="1"/>
</dbReference>
<dbReference type="InterPro" id="IPR046960">
    <property type="entry name" value="PPR_At4g14850-like_plant"/>
</dbReference>
<sequence>MTQVHKIRPWSEHYACMVDMFGQAGLLGEAKQFVDQMLFKPDASILGALLSACMNCRDLEMGKEVAKKLFEVEPGNSGNYVLIANIYASHGRLEEANEVRKWMMSQELRKAKGCSLVNNWKQTCTLPMLHPWRQARAGEFCDVSGMMDEFFRQKSLLGA</sequence>
<dbReference type="InterPro" id="IPR046848">
    <property type="entry name" value="E_motif"/>
</dbReference>
<accession>A0A0A9FXX6</accession>
<dbReference type="Pfam" id="PF01535">
    <property type="entry name" value="PPR"/>
    <property type="match status" value="1"/>
</dbReference>
<organism evidence="3">
    <name type="scientific">Arundo donax</name>
    <name type="common">Giant reed</name>
    <name type="synonym">Donax arundinaceus</name>
    <dbReference type="NCBI Taxonomy" id="35708"/>
    <lineage>
        <taxon>Eukaryota</taxon>
        <taxon>Viridiplantae</taxon>
        <taxon>Streptophyta</taxon>
        <taxon>Embryophyta</taxon>
        <taxon>Tracheophyta</taxon>
        <taxon>Spermatophyta</taxon>
        <taxon>Magnoliopsida</taxon>
        <taxon>Liliopsida</taxon>
        <taxon>Poales</taxon>
        <taxon>Poaceae</taxon>
        <taxon>PACMAD clade</taxon>
        <taxon>Arundinoideae</taxon>
        <taxon>Arundineae</taxon>
        <taxon>Arundo</taxon>
    </lineage>
</organism>
<dbReference type="Pfam" id="PF20431">
    <property type="entry name" value="E_motif"/>
    <property type="match status" value="1"/>
</dbReference>
<evidence type="ECO:0000313" key="3">
    <source>
        <dbReference type="EMBL" id="JAE13233.1"/>
    </source>
</evidence>
<evidence type="ECO:0000256" key="2">
    <source>
        <dbReference type="ARBA" id="ARBA00022946"/>
    </source>
</evidence>
<dbReference type="Gene3D" id="1.25.40.10">
    <property type="entry name" value="Tetratricopeptide repeat domain"/>
    <property type="match status" value="1"/>
</dbReference>
<protein>
    <recommendedName>
        <fullName evidence="4">Pentatricopeptide repeat-containing protein</fullName>
    </recommendedName>
</protein>
<dbReference type="PANTHER" id="PTHR47926:SF418">
    <property type="entry name" value="(WILD MALAYSIAN BANANA) HYPOTHETICAL PROTEIN"/>
    <property type="match status" value="1"/>
</dbReference>
<dbReference type="AlphaFoldDB" id="A0A0A9FXX6"/>
<dbReference type="GO" id="GO:0003723">
    <property type="term" value="F:RNA binding"/>
    <property type="evidence" value="ECO:0007669"/>
    <property type="project" value="InterPro"/>
</dbReference>
<dbReference type="InterPro" id="IPR002885">
    <property type="entry name" value="PPR_rpt"/>
</dbReference>
<name>A0A0A9FXX6_ARUDO</name>
<dbReference type="InterPro" id="IPR011990">
    <property type="entry name" value="TPR-like_helical_dom_sf"/>
</dbReference>
<evidence type="ECO:0000256" key="1">
    <source>
        <dbReference type="ARBA" id="ARBA00022737"/>
    </source>
</evidence>
<keyword evidence="2" id="KW-0809">Transit peptide</keyword>
<proteinExistence type="predicted"/>
<dbReference type="EMBL" id="GBRH01184663">
    <property type="protein sequence ID" value="JAE13233.1"/>
    <property type="molecule type" value="Transcribed_RNA"/>
</dbReference>
<evidence type="ECO:0008006" key="4">
    <source>
        <dbReference type="Google" id="ProtNLM"/>
    </source>
</evidence>
<reference evidence="3" key="1">
    <citation type="submission" date="2014-09" db="EMBL/GenBank/DDBJ databases">
        <authorList>
            <person name="Magalhaes I.L.F."/>
            <person name="Oliveira U."/>
            <person name="Santos F.R."/>
            <person name="Vidigal T.H.D.A."/>
            <person name="Brescovit A.D."/>
            <person name="Santos A.J."/>
        </authorList>
    </citation>
    <scope>NUCLEOTIDE SEQUENCE</scope>
    <source>
        <tissue evidence="3">Shoot tissue taken approximately 20 cm above the soil surface</tissue>
    </source>
</reference>
<keyword evidence="1" id="KW-0677">Repeat</keyword>
<reference evidence="3" key="2">
    <citation type="journal article" date="2015" name="Data Brief">
        <title>Shoot transcriptome of the giant reed, Arundo donax.</title>
        <authorList>
            <person name="Barrero R.A."/>
            <person name="Guerrero F.D."/>
            <person name="Moolhuijzen P."/>
            <person name="Goolsby J.A."/>
            <person name="Tidwell J."/>
            <person name="Bellgard S.E."/>
            <person name="Bellgard M.I."/>
        </authorList>
    </citation>
    <scope>NUCLEOTIDE SEQUENCE</scope>
    <source>
        <tissue evidence="3">Shoot tissue taken approximately 20 cm above the soil surface</tissue>
    </source>
</reference>